<keyword evidence="5" id="KW-1185">Reference proteome</keyword>
<dbReference type="OrthoDB" id="9796461at2"/>
<keyword evidence="4" id="KW-0808">Transferase</keyword>
<feature type="transmembrane region" description="Helical" evidence="1">
    <location>
        <begin position="215"/>
        <end position="235"/>
    </location>
</feature>
<reference evidence="4 5" key="1">
    <citation type="submission" date="2018-10" db="EMBL/GenBank/DDBJ databases">
        <title>Xanthobacter tagetidis genome sequencing and assembly.</title>
        <authorList>
            <person name="Maclea K.S."/>
            <person name="Goen A.E."/>
            <person name="Fatima S.A."/>
        </authorList>
    </citation>
    <scope>NUCLEOTIDE SEQUENCE [LARGE SCALE GENOMIC DNA]</scope>
    <source>
        <strain evidence="4 5">ATCC 700314</strain>
    </source>
</reference>
<dbReference type="Pfam" id="PF19040">
    <property type="entry name" value="SGNH"/>
    <property type="match status" value="1"/>
</dbReference>
<evidence type="ECO:0000256" key="1">
    <source>
        <dbReference type="SAM" id="Phobius"/>
    </source>
</evidence>
<name>A0A3L7ANB7_9HYPH</name>
<dbReference type="EMBL" id="RCTF01000002">
    <property type="protein sequence ID" value="RLP81140.1"/>
    <property type="molecule type" value="Genomic_DNA"/>
</dbReference>
<feature type="transmembrane region" description="Helical" evidence="1">
    <location>
        <begin position="268"/>
        <end position="287"/>
    </location>
</feature>
<protein>
    <submittedName>
        <fullName evidence="4">Acyltransferase</fullName>
    </submittedName>
</protein>
<dbReference type="InterPro" id="IPR002656">
    <property type="entry name" value="Acyl_transf_3_dom"/>
</dbReference>
<dbReference type="InterPro" id="IPR043968">
    <property type="entry name" value="SGNH"/>
</dbReference>
<evidence type="ECO:0000313" key="5">
    <source>
        <dbReference type="Proteomes" id="UP000269692"/>
    </source>
</evidence>
<dbReference type="Proteomes" id="UP000269692">
    <property type="component" value="Unassembled WGS sequence"/>
</dbReference>
<feature type="transmembrane region" description="Helical" evidence="1">
    <location>
        <begin position="81"/>
        <end position="101"/>
    </location>
</feature>
<keyword evidence="4" id="KW-0012">Acyltransferase</keyword>
<evidence type="ECO:0000259" key="2">
    <source>
        <dbReference type="Pfam" id="PF01757"/>
    </source>
</evidence>
<dbReference type="GO" id="GO:0016747">
    <property type="term" value="F:acyltransferase activity, transferring groups other than amino-acyl groups"/>
    <property type="evidence" value="ECO:0007669"/>
    <property type="project" value="InterPro"/>
</dbReference>
<accession>A0A3L7ANB7</accession>
<feature type="transmembrane region" description="Helical" evidence="1">
    <location>
        <begin position="293"/>
        <end position="311"/>
    </location>
</feature>
<dbReference type="PANTHER" id="PTHR23028">
    <property type="entry name" value="ACETYLTRANSFERASE"/>
    <property type="match status" value="1"/>
</dbReference>
<comment type="caution">
    <text evidence="4">The sequence shown here is derived from an EMBL/GenBank/DDBJ whole genome shotgun (WGS) entry which is preliminary data.</text>
</comment>
<feature type="transmembrane region" description="Helical" evidence="1">
    <location>
        <begin position="323"/>
        <end position="343"/>
    </location>
</feature>
<sequence>MCWLRAMSMQAAPASAWSGRPGPPRPEVSGHEAVRANGFSGTWQHEDAGGMKYRADIDGLRCVAVVPVVLYHAGLSLMPGGFVGVDVFFVISGFLITSIIYNEMVQEKFSFVSFYDRRVRRIFPALYFVLFVSSIFALVILIPVDLVGYGNSMIYTTLFASNFYFWSTAGYFAEASETLPLLHTWSLAVEEQFYLLFPPVLLLVLRLIGARWLAVVLLVGAGVSLAASAWGVFAVPRLTFYLLPTRAWELLIGSLIAVPFLPKIPARLGSALAASGLVMIAAAILTIDGTMPFPGITALLPCIGAGLVIYGGMWSSGGLAKSVLEWAPVVYVGRLSYSLYLWHWPVLVFGRLYLGRSPSAAEAVALVALSFALAAFSLRFVEAPFRGANSLGGRPWLRLGAGAGLIAVTSAVALTFTLNHGLPGRVSQETLTAEAVRWDRNALRQRCLVDSPFSFSARQKLPPIEGCLAGPGAAGQRYEVVVWGDSQADSLVPAVVDMVAARGWTVREIAMEGCPPLIGADLVVVKQDLRGDRCKQFNTQAIEMIRNSPGLKLVVVAGRWSVWSEGGSVPADPRYSVDEISGVRSLDNSRRVFARSLEASVRQITETGVAVLLMGQVPEYEHSPWRCAAYARLRGHPVDACKIGERNVVAAPMQYSNTIIRQLAKDDPLVSIVLPTEVLCEGERCYSGRDGIFYYINANHLTSSGARHVLSVFTFDPKVGGAGGSPN</sequence>
<feature type="domain" description="Acyltransferase 3" evidence="2">
    <location>
        <begin position="55"/>
        <end position="375"/>
    </location>
</feature>
<organism evidence="4 5">
    <name type="scientific">Xanthobacter tagetidis</name>
    <dbReference type="NCBI Taxonomy" id="60216"/>
    <lineage>
        <taxon>Bacteria</taxon>
        <taxon>Pseudomonadati</taxon>
        <taxon>Pseudomonadota</taxon>
        <taxon>Alphaproteobacteria</taxon>
        <taxon>Hyphomicrobiales</taxon>
        <taxon>Xanthobacteraceae</taxon>
        <taxon>Xanthobacter</taxon>
    </lineage>
</organism>
<feature type="transmembrane region" description="Helical" evidence="1">
    <location>
        <begin position="363"/>
        <end position="381"/>
    </location>
</feature>
<gene>
    <name evidence="4" type="ORF">D9R14_03875</name>
</gene>
<feature type="transmembrane region" description="Helical" evidence="1">
    <location>
        <begin position="59"/>
        <end position="75"/>
    </location>
</feature>
<feature type="transmembrane region" description="Helical" evidence="1">
    <location>
        <begin position="241"/>
        <end position="261"/>
    </location>
</feature>
<feature type="transmembrane region" description="Helical" evidence="1">
    <location>
        <begin position="122"/>
        <end position="144"/>
    </location>
</feature>
<dbReference type="GO" id="GO:0009103">
    <property type="term" value="P:lipopolysaccharide biosynthetic process"/>
    <property type="evidence" value="ECO:0007669"/>
    <property type="project" value="TreeGrafter"/>
</dbReference>
<keyword evidence="1" id="KW-0812">Transmembrane</keyword>
<proteinExistence type="predicted"/>
<evidence type="ECO:0000259" key="3">
    <source>
        <dbReference type="Pfam" id="PF19040"/>
    </source>
</evidence>
<dbReference type="Pfam" id="PF01757">
    <property type="entry name" value="Acyl_transf_3"/>
    <property type="match status" value="1"/>
</dbReference>
<feature type="domain" description="SGNH" evidence="3">
    <location>
        <begin position="463"/>
        <end position="713"/>
    </location>
</feature>
<keyword evidence="1" id="KW-1133">Transmembrane helix</keyword>
<keyword evidence="1" id="KW-0472">Membrane</keyword>
<dbReference type="GO" id="GO:0016020">
    <property type="term" value="C:membrane"/>
    <property type="evidence" value="ECO:0007669"/>
    <property type="project" value="TreeGrafter"/>
</dbReference>
<dbReference type="PANTHER" id="PTHR23028:SF53">
    <property type="entry name" value="ACYL_TRANSF_3 DOMAIN-CONTAINING PROTEIN"/>
    <property type="match status" value="1"/>
</dbReference>
<evidence type="ECO:0000313" key="4">
    <source>
        <dbReference type="EMBL" id="RLP81140.1"/>
    </source>
</evidence>
<dbReference type="InterPro" id="IPR050879">
    <property type="entry name" value="Acyltransferase_3"/>
</dbReference>
<dbReference type="AlphaFoldDB" id="A0A3L7ANB7"/>
<feature type="transmembrane region" description="Helical" evidence="1">
    <location>
        <begin position="192"/>
        <end position="208"/>
    </location>
</feature>
<feature type="transmembrane region" description="Helical" evidence="1">
    <location>
        <begin position="396"/>
        <end position="418"/>
    </location>
</feature>